<dbReference type="Pfam" id="PF18052">
    <property type="entry name" value="Rx_N"/>
    <property type="match status" value="1"/>
</dbReference>
<dbReference type="InterPro" id="IPR036388">
    <property type="entry name" value="WH-like_DNA-bd_sf"/>
</dbReference>
<keyword evidence="2" id="KW-0547">Nucleotide-binding</keyword>
<keyword evidence="10" id="KW-1185">Reference proteome</keyword>
<dbReference type="OMA" id="NECESCE"/>
<dbReference type="Pfam" id="PF23559">
    <property type="entry name" value="WHD_DRP"/>
    <property type="match status" value="1"/>
</dbReference>
<dbReference type="Pfam" id="PF23598">
    <property type="entry name" value="LRR_14"/>
    <property type="match status" value="1"/>
</dbReference>
<dbReference type="Gene3D" id="1.10.8.430">
    <property type="entry name" value="Helical domain of apoptotic protease-activating factors"/>
    <property type="match status" value="1"/>
</dbReference>
<dbReference type="PANTHER" id="PTHR36766:SF40">
    <property type="entry name" value="DISEASE RESISTANCE PROTEIN RGA3"/>
    <property type="match status" value="1"/>
</dbReference>
<evidence type="ECO:0000259" key="5">
    <source>
        <dbReference type="Pfam" id="PF00931"/>
    </source>
</evidence>
<feature type="domain" description="Disease resistance R13L4/SHOC-2-like LRR" evidence="8">
    <location>
        <begin position="582"/>
        <end position="855"/>
    </location>
</feature>
<dbReference type="InterPro" id="IPR055414">
    <property type="entry name" value="LRR_R13L4/SHOC2-like"/>
</dbReference>
<evidence type="ECO:0000259" key="8">
    <source>
        <dbReference type="Pfam" id="PF23598"/>
    </source>
</evidence>
<dbReference type="Gene3D" id="3.80.10.10">
    <property type="entry name" value="Ribonuclease Inhibitor"/>
    <property type="match status" value="2"/>
</dbReference>
<dbReference type="PANTHER" id="PTHR36766">
    <property type="entry name" value="PLANT BROAD-SPECTRUM MILDEW RESISTANCE PROTEIN RPW8"/>
    <property type="match status" value="1"/>
</dbReference>
<dbReference type="EnsemblPlants" id="Kaladp0053s0213.1.v1.1">
    <property type="protein sequence ID" value="Kaladp0053s0213.1.v1.1.CDS.1"/>
    <property type="gene ID" value="Kaladp0053s0213.v1.1"/>
</dbReference>
<dbReference type="Gene3D" id="1.10.10.10">
    <property type="entry name" value="Winged helix-like DNA-binding domain superfamily/Winged helix DNA-binding domain"/>
    <property type="match status" value="1"/>
</dbReference>
<organism evidence="9 10">
    <name type="scientific">Kalanchoe fedtschenkoi</name>
    <name type="common">Lavender scallops</name>
    <name type="synonym">South American air plant</name>
    <dbReference type="NCBI Taxonomy" id="63787"/>
    <lineage>
        <taxon>Eukaryota</taxon>
        <taxon>Viridiplantae</taxon>
        <taxon>Streptophyta</taxon>
        <taxon>Embryophyta</taxon>
        <taxon>Tracheophyta</taxon>
        <taxon>Spermatophyta</taxon>
        <taxon>Magnoliopsida</taxon>
        <taxon>eudicotyledons</taxon>
        <taxon>Gunneridae</taxon>
        <taxon>Pentapetalae</taxon>
        <taxon>Saxifragales</taxon>
        <taxon>Crassulaceae</taxon>
        <taxon>Kalanchoe</taxon>
    </lineage>
</organism>
<reference evidence="9" key="1">
    <citation type="submission" date="2021-01" db="UniProtKB">
        <authorList>
            <consortium name="EnsemblPlants"/>
        </authorList>
    </citation>
    <scope>IDENTIFICATION</scope>
</reference>
<evidence type="ECO:0000259" key="7">
    <source>
        <dbReference type="Pfam" id="PF23559"/>
    </source>
</evidence>
<dbReference type="Gene3D" id="3.40.50.300">
    <property type="entry name" value="P-loop containing nucleotide triphosphate hydrolases"/>
    <property type="match status" value="1"/>
</dbReference>
<evidence type="ECO:0000256" key="2">
    <source>
        <dbReference type="ARBA" id="ARBA00022741"/>
    </source>
</evidence>
<dbReference type="GO" id="GO:0051707">
    <property type="term" value="P:response to other organism"/>
    <property type="evidence" value="ECO:0007669"/>
    <property type="project" value="UniProtKB-ARBA"/>
</dbReference>
<dbReference type="GO" id="GO:0043531">
    <property type="term" value="F:ADP binding"/>
    <property type="evidence" value="ECO:0007669"/>
    <property type="project" value="InterPro"/>
</dbReference>
<evidence type="ECO:0000256" key="4">
    <source>
        <dbReference type="ARBA" id="ARBA00022840"/>
    </source>
</evidence>
<evidence type="ECO:0000259" key="6">
    <source>
        <dbReference type="Pfam" id="PF18052"/>
    </source>
</evidence>
<evidence type="ECO:0000256" key="1">
    <source>
        <dbReference type="ARBA" id="ARBA00022737"/>
    </source>
</evidence>
<dbReference type="Pfam" id="PF00931">
    <property type="entry name" value="NB-ARC"/>
    <property type="match status" value="1"/>
</dbReference>
<dbReference type="PRINTS" id="PR00364">
    <property type="entry name" value="DISEASERSIST"/>
</dbReference>
<dbReference type="SUPFAM" id="SSF52058">
    <property type="entry name" value="L domain-like"/>
    <property type="match status" value="2"/>
</dbReference>
<dbReference type="InterPro" id="IPR042197">
    <property type="entry name" value="Apaf_helical"/>
</dbReference>
<protein>
    <submittedName>
        <fullName evidence="9">Uncharacterized protein</fullName>
    </submittedName>
</protein>
<dbReference type="InterPro" id="IPR041118">
    <property type="entry name" value="Rx_N"/>
</dbReference>
<sequence>MSTGLEQLAAAAASKLFSTQGAYDFFFKWELDGSLLQRLESLVGRTKKILKVAETRQIQEDSIGDEWLKKARFAICDAEDVLDKIFTDDQKEKYRLGDSPGHCLTVKEKLRYKGKDVGRSLHPFKKTREAEMNEIILKLESITKDSKDRNLSEESTAELAAIREMRGKPTSSFNDTIKVCGRSEDKNKVMKLLESRDGADDALRVIPIVGLGGVGKTTLANAVFRECRSSTLPMFDVSAWTCLSDEFKVVDVIKSILEFITGKKPKSDGLDSLQQKLKKELQDKKFLLILDDMWSKDISSKDNKKWDELRIPFLVGKPGSRIIVTTRSKDVAKTVTSVRGVFYQLNVMLEDESWSLFESVAFPNGSEGVSPILKEIGQGIVNKCKGLPLAIKMIGGLLLSYRNDAMKWKRVLNTLWVEEGESKILPSLWLSYYHLPEYIQQCFAYLSLFPKDYEFEMEEMVMLWMAEGFIERTSESEQLEDVARGYFNHLLLNFFIQESSSGSSQFVLHDLIHDLAEYVSRGLYVDWANINLQSRRLCYNQGRDEALLFKSKVQKLTRLRTFLPRVTPCRGLYLDNKILSDILSNFKLLRVISLEAYPISALPASVGDMKLLRYMNISWTDIQCLPFSICRLHNLQFLILRFCRRLKRLPTNIVDLVNLRYLNIHGTLLLDMPDGIGTMKSLQMLSNHVVGKGKSEQMMELKDLTNLHGKLQIVGLENVTDPEHVVAADFGKKEYLEELVLNWGWIAQRDTTLNERVLDAIQAHENLKKLTVSGYGGKRLSTWIVGMTPSSNIMLQSLCIDNCSNLETLLPLGNLPALVNFTIVGSHSIKSLGGEFCGGGNNPFPVLETLKIEGMARLETWSFSGGHGRGFPSLRELRIIRCPMLTEIPSLGSLPYLKELSIVGLDCLEFLDERFYGNDGCDVVFRALEKFEIRGMDTLKTWSFPGRDRRGFPSLKELIIQKCPELMTFPICFPSLTDLQIDGCNKLFGPEMCGGAPLGNLPALKNLTMKGLHCLESLNGWFYGDDCSNASFFQTLEKLEIGDMRGLKTWCFPGGDRRRGFASLKELQIKKCRRLIKIPFCFPRLTTLGIWECDNLIEIEMFDGEEGSVSTTYGHSLLSLNVHLCPELTEIPKSFVNLMDVNCEGCNKLASVRRLQHLRKLSLDGVSDVTPNSNARQDIPEGIEYNE</sequence>
<keyword evidence="4" id="KW-0067">ATP-binding</keyword>
<proteinExistence type="predicted"/>
<evidence type="ECO:0000256" key="3">
    <source>
        <dbReference type="ARBA" id="ARBA00022821"/>
    </source>
</evidence>
<feature type="domain" description="Disease resistance protein winged helix" evidence="7">
    <location>
        <begin position="448"/>
        <end position="516"/>
    </location>
</feature>
<dbReference type="InterPro" id="IPR058922">
    <property type="entry name" value="WHD_DRP"/>
</dbReference>
<feature type="domain" description="Disease resistance N-terminal" evidence="6">
    <location>
        <begin position="34"/>
        <end position="98"/>
    </location>
</feature>
<name>A0A7N0U2P2_KALFE</name>
<evidence type="ECO:0000313" key="9">
    <source>
        <dbReference type="EnsemblPlants" id="Kaladp0053s0213.1.v1.1.CDS.1"/>
    </source>
</evidence>
<dbReference type="Gramene" id="Kaladp0053s0213.1.v1.1">
    <property type="protein sequence ID" value="Kaladp0053s0213.1.v1.1.CDS.1"/>
    <property type="gene ID" value="Kaladp0053s0213.v1.1"/>
</dbReference>
<dbReference type="InterPro" id="IPR002182">
    <property type="entry name" value="NB-ARC"/>
</dbReference>
<dbReference type="InterPro" id="IPR032675">
    <property type="entry name" value="LRR_dom_sf"/>
</dbReference>
<keyword evidence="1" id="KW-0677">Repeat</keyword>
<accession>A0A7N0U2P2</accession>
<keyword evidence="3" id="KW-0611">Plant defense</keyword>
<dbReference type="GO" id="GO:0005524">
    <property type="term" value="F:ATP binding"/>
    <property type="evidence" value="ECO:0007669"/>
    <property type="project" value="UniProtKB-KW"/>
</dbReference>
<feature type="domain" description="NB-ARC" evidence="5">
    <location>
        <begin position="184"/>
        <end position="365"/>
    </location>
</feature>
<dbReference type="SUPFAM" id="SSF52540">
    <property type="entry name" value="P-loop containing nucleoside triphosphate hydrolases"/>
    <property type="match status" value="1"/>
</dbReference>
<dbReference type="InterPro" id="IPR027417">
    <property type="entry name" value="P-loop_NTPase"/>
</dbReference>
<evidence type="ECO:0000313" key="10">
    <source>
        <dbReference type="Proteomes" id="UP000594263"/>
    </source>
</evidence>
<dbReference type="GO" id="GO:0006952">
    <property type="term" value="P:defense response"/>
    <property type="evidence" value="ECO:0007669"/>
    <property type="project" value="UniProtKB-KW"/>
</dbReference>
<dbReference type="AlphaFoldDB" id="A0A7N0U2P2"/>
<dbReference type="Proteomes" id="UP000594263">
    <property type="component" value="Unplaced"/>
</dbReference>